<evidence type="ECO:0000313" key="6">
    <source>
        <dbReference type="Proteomes" id="UP000789595"/>
    </source>
</evidence>
<feature type="domain" description="Apple" evidence="4">
    <location>
        <begin position="358"/>
        <end position="431"/>
    </location>
</feature>
<organism evidence="5 6">
    <name type="scientific">Pelagomonas calceolata</name>
    <dbReference type="NCBI Taxonomy" id="35677"/>
    <lineage>
        <taxon>Eukaryota</taxon>
        <taxon>Sar</taxon>
        <taxon>Stramenopiles</taxon>
        <taxon>Ochrophyta</taxon>
        <taxon>Pelagophyceae</taxon>
        <taxon>Pelagomonadales</taxon>
        <taxon>Pelagomonadaceae</taxon>
        <taxon>Pelagomonas</taxon>
    </lineage>
</organism>
<dbReference type="Proteomes" id="UP000789595">
    <property type="component" value="Unassembled WGS sequence"/>
</dbReference>
<accession>A0A8J2SXD9</accession>
<sequence length="431" mass="46759">MNLRNSLALVIALAVPYLLLTSHYLSAPPPPPVDLAPYYATINSARALLAEHGAPVQPVEATPAQPVVAPASSGTKDLVIGLAKEIDAKNLAVFAASLRQTTTNCDLVLFVDRPSIDRTLHTIVERFSVDLIPYDPATLQPPQLRKFHASTLRWPLISRELDKRRARNYRGVLFADVRDTAFQSDPFGAMLTTQQVFYGFNGVESRTIGECGWNGGWIRDCFGEAKRRKLASKPIVCSGVSIATFEEGRLYAAQMAEVVSDAQFAPCERNGVDQGVHNVLMHENEVKHAVIVSQRTALVANLQAKVASVDPRSHKVANPRGDVVSVVHQYDRFPNLAAFYYETYARSIPGAVPDASACASYEVRNDVDAFKGRCDLAVSGGAHPADCCVKCQKTPSCRAWTLAGSQCYLKTCSAFGPLARMPGAVSGVKKS</sequence>
<feature type="chain" id="PRO_5035300107" description="Apple domain-containing protein" evidence="3">
    <location>
        <begin position="22"/>
        <end position="431"/>
    </location>
</feature>
<evidence type="ECO:0000313" key="5">
    <source>
        <dbReference type="EMBL" id="CAH0374719.1"/>
    </source>
</evidence>
<reference evidence="5" key="1">
    <citation type="submission" date="2021-11" db="EMBL/GenBank/DDBJ databases">
        <authorList>
            <consortium name="Genoscope - CEA"/>
            <person name="William W."/>
        </authorList>
    </citation>
    <scope>NUCLEOTIDE SEQUENCE</scope>
</reference>
<evidence type="ECO:0000259" key="4">
    <source>
        <dbReference type="SMART" id="SM00223"/>
    </source>
</evidence>
<dbReference type="InterPro" id="IPR000177">
    <property type="entry name" value="Apple"/>
</dbReference>
<evidence type="ECO:0000256" key="1">
    <source>
        <dbReference type="ARBA" id="ARBA00022737"/>
    </source>
</evidence>
<protein>
    <recommendedName>
        <fullName evidence="4">Apple domain-containing protein</fullName>
    </recommendedName>
</protein>
<evidence type="ECO:0000256" key="2">
    <source>
        <dbReference type="ARBA" id="ARBA00023157"/>
    </source>
</evidence>
<dbReference type="SUPFAM" id="SSF57414">
    <property type="entry name" value="Hairpin loop containing domain-like"/>
    <property type="match status" value="1"/>
</dbReference>
<evidence type="ECO:0000256" key="3">
    <source>
        <dbReference type="SAM" id="SignalP"/>
    </source>
</evidence>
<keyword evidence="6" id="KW-1185">Reference proteome</keyword>
<gene>
    <name evidence="5" type="ORF">PECAL_4P20180</name>
</gene>
<dbReference type="OrthoDB" id="413746at2759"/>
<comment type="caution">
    <text evidence="5">The sequence shown here is derived from an EMBL/GenBank/DDBJ whole genome shotgun (WGS) entry which is preliminary data.</text>
</comment>
<dbReference type="CDD" id="cd01100">
    <property type="entry name" value="APPLE_Factor_XI_like"/>
    <property type="match status" value="1"/>
</dbReference>
<keyword evidence="1" id="KW-0677">Repeat</keyword>
<name>A0A8J2SXD9_9STRA</name>
<dbReference type="Gene3D" id="3.50.4.10">
    <property type="entry name" value="Hepatocyte Growth Factor"/>
    <property type="match status" value="1"/>
</dbReference>
<dbReference type="EMBL" id="CAKKNE010000004">
    <property type="protein sequence ID" value="CAH0374719.1"/>
    <property type="molecule type" value="Genomic_DNA"/>
</dbReference>
<dbReference type="SMART" id="SM00223">
    <property type="entry name" value="APPLE"/>
    <property type="match status" value="1"/>
</dbReference>
<dbReference type="AlphaFoldDB" id="A0A8J2SXD9"/>
<feature type="signal peptide" evidence="3">
    <location>
        <begin position="1"/>
        <end position="21"/>
    </location>
</feature>
<proteinExistence type="predicted"/>
<keyword evidence="3" id="KW-0732">Signal</keyword>
<dbReference type="GO" id="GO:0005576">
    <property type="term" value="C:extracellular region"/>
    <property type="evidence" value="ECO:0007669"/>
    <property type="project" value="InterPro"/>
</dbReference>
<dbReference type="GO" id="GO:0006508">
    <property type="term" value="P:proteolysis"/>
    <property type="evidence" value="ECO:0007669"/>
    <property type="project" value="InterPro"/>
</dbReference>
<keyword evidence="2" id="KW-1015">Disulfide bond</keyword>